<dbReference type="AlphaFoldDB" id="A0ABD2QBE0"/>
<feature type="region of interest" description="Disordered" evidence="7">
    <location>
        <begin position="999"/>
        <end position="1055"/>
    </location>
</feature>
<feature type="region of interest" description="Disordered" evidence="7">
    <location>
        <begin position="823"/>
        <end position="847"/>
    </location>
</feature>
<dbReference type="CDD" id="cd15552">
    <property type="entry name" value="PHD_PHF3_like"/>
    <property type="match status" value="1"/>
</dbReference>
<evidence type="ECO:0000256" key="6">
    <source>
        <dbReference type="PROSITE-ProRule" id="PRU00146"/>
    </source>
</evidence>
<dbReference type="InterPro" id="IPR019786">
    <property type="entry name" value="Zinc_finger_PHD-type_CS"/>
</dbReference>
<keyword evidence="3 6" id="KW-0863">Zinc-finger</keyword>
<dbReference type="Pfam" id="PF00628">
    <property type="entry name" value="PHD"/>
    <property type="match status" value="1"/>
</dbReference>
<feature type="region of interest" description="Disordered" evidence="7">
    <location>
        <begin position="382"/>
        <end position="403"/>
    </location>
</feature>
<keyword evidence="4" id="KW-0862">Zinc</keyword>
<dbReference type="InterPro" id="IPR001965">
    <property type="entry name" value="Znf_PHD"/>
</dbReference>
<dbReference type="InterPro" id="IPR013083">
    <property type="entry name" value="Znf_RING/FYVE/PHD"/>
</dbReference>
<evidence type="ECO:0000256" key="3">
    <source>
        <dbReference type="ARBA" id="ARBA00022771"/>
    </source>
</evidence>
<dbReference type="InterPro" id="IPR037259">
    <property type="entry name" value="BRK_sf"/>
</dbReference>
<evidence type="ECO:0000256" key="4">
    <source>
        <dbReference type="ARBA" id="ARBA00022833"/>
    </source>
</evidence>
<dbReference type="InterPro" id="IPR019787">
    <property type="entry name" value="Znf_PHD-finger"/>
</dbReference>
<proteinExistence type="predicted"/>
<feature type="region of interest" description="Disordered" evidence="7">
    <location>
        <begin position="870"/>
        <end position="892"/>
    </location>
</feature>
<dbReference type="InterPro" id="IPR037869">
    <property type="entry name" value="Spp1/CFP1"/>
</dbReference>
<evidence type="ECO:0000313" key="10">
    <source>
        <dbReference type="EMBL" id="KAL3316833.1"/>
    </source>
</evidence>
<keyword evidence="8" id="KW-0732">Signal</keyword>
<dbReference type="PANTHER" id="PTHR46174">
    <property type="entry name" value="CXXC-TYPE ZINC FINGER PROTEIN 1"/>
    <property type="match status" value="1"/>
</dbReference>
<protein>
    <recommendedName>
        <fullName evidence="9">PHD-type domain-containing protein</fullName>
    </recommendedName>
</protein>
<name>A0ABD2QBE0_9PLAT</name>
<feature type="signal peptide" evidence="8">
    <location>
        <begin position="1"/>
        <end position="29"/>
    </location>
</feature>
<reference evidence="10 11" key="1">
    <citation type="submission" date="2024-11" db="EMBL/GenBank/DDBJ databases">
        <title>Adaptive evolution of stress response genes in parasites aligns with host niche diversity.</title>
        <authorList>
            <person name="Hahn C."/>
            <person name="Resl P."/>
        </authorList>
    </citation>
    <scope>NUCLEOTIDE SEQUENCE [LARGE SCALE GENOMIC DNA]</scope>
    <source>
        <strain evidence="10">EGGRZ-B1_66</strain>
        <tissue evidence="10">Body</tissue>
    </source>
</reference>
<dbReference type="PROSITE" id="PS50016">
    <property type="entry name" value="ZF_PHD_2"/>
    <property type="match status" value="1"/>
</dbReference>
<keyword evidence="5" id="KW-0539">Nucleus</keyword>
<dbReference type="GO" id="GO:0008270">
    <property type="term" value="F:zinc ion binding"/>
    <property type="evidence" value="ECO:0007669"/>
    <property type="project" value="UniProtKB-KW"/>
</dbReference>
<keyword evidence="11" id="KW-1185">Reference proteome</keyword>
<dbReference type="Gene3D" id="3.30.40.10">
    <property type="entry name" value="Zinc/RING finger domain, C3HC4 (zinc finger)"/>
    <property type="match status" value="1"/>
</dbReference>
<evidence type="ECO:0000256" key="1">
    <source>
        <dbReference type="ARBA" id="ARBA00004123"/>
    </source>
</evidence>
<evidence type="ECO:0000256" key="2">
    <source>
        <dbReference type="ARBA" id="ARBA00022723"/>
    </source>
</evidence>
<evidence type="ECO:0000256" key="5">
    <source>
        <dbReference type="ARBA" id="ARBA00023242"/>
    </source>
</evidence>
<evidence type="ECO:0000256" key="7">
    <source>
        <dbReference type="SAM" id="MobiDB-lite"/>
    </source>
</evidence>
<dbReference type="PROSITE" id="PS01359">
    <property type="entry name" value="ZF_PHD_1"/>
    <property type="match status" value="1"/>
</dbReference>
<dbReference type="SUPFAM" id="SSF57903">
    <property type="entry name" value="FYVE/PHD zinc finger"/>
    <property type="match status" value="1"/>
</dbReference>
<evidence type="ECO:0000259" key="9">
    <source>
        <dbReference type="PROSITE" id="PS50016"/>
    </source>
</evidence>
<dbReference type="SMART" id="SM00249">
    <property type="entry name" value="PHD"/>
    <property type="match status" value="1"/>
</dbReference>
<evidence type="ECO:0000313" key="11">
    <source>
        <dbReference type="Proteomes" id="UP001626550"/>
    </source>
</evidence>
<gene>
    <name evidence="10" type="ORF">Ciccas_004512</name>
</gene>
<comment type="subcellular location">
    <subcellularLocation>
        <location evidence="1">Nucleus</location>
    </subcellularLocation>
</comment>
<evidence type="ECO:0000256" key="8">
    <source>
        <dbReference type="SAM" id="SignalP"/>
    </source>
</evidence>
<dbReference type="GO" id="GO:0005634">
    <property type="term" value="C:nucleus"/>
    <property type="evidence" value="ECO:0007669"/>
    <property type="project" value="UniProtKB-SubCell"/>
</dbReference>
<sequence>MYTLHWRLFNVKPWILVVSLFTPSPMTFSLDLANSIFQDVELNITEDSYSSELPEIFDGSIEDNFDSDLKDINLCNSLSPDYFIDTDSPKKISEKTQLKVESPVLRRQSSRIQDKIRHEIAEKIRLENERLEQEAECLGSKKSSVPESIDQNSELYCICRQPHNKRFMICCDRCDEWFHGDCVQLTPERGARMEEQGIDFVCPSCRPENYETLVPKSSEEFTVDPNAVKISVKPAQKDILDATKQKKRAPVQESLESEKVSPKRVCERKSDPPLKGIKYQQVLDWKCLGSTCRNRVDSSHGLYCSSNCLKSYVKHILEQNMKRQNSRFGTKASLLQGKQRLVLLDRRDGTVFSGSHAPLAKTEDLHQFLENKPTCQVILTKSSNPSKPAENNNKHNNQLGKRLISEKDKETIDRLRQRAKRMMHQALERKVRKSRSGVALTRKQIEQLVEKLDEALIVKYSLELDIHAAKDFLEHMLLLKQFFYISQTSSDNTEPDLTLHQKMGKCLLGALSKSKLTATRLVAASSQESLESLAKHFRISNSGTSQTPCVNSSSAIKDTTDQHDRHMFDLNCSLCNPPKKLQTKCSDEEPIAKPSLESETSKPEPVSEDELQITASPVIAPATFALIRLVSTRPSATPLESSDPSLVEMFKASMYPMYRVRPQSLPSESLLQEFIQSLPSIPKELLLARYTLKEGLPNYIHQHLHSGKKEMFVYRMLPGSLSFVDERSRNTYHDLYWKLNKQKCCISLKCPRGFSKFCKDCIIFPGPDLPVPLSCGGEINKPAYTKSHEAGQPPPVALGPHSTGAFVYSYFNCDFSTHSKLSELPARQPQAQQQKTKDSKPRNASEFSQTVKDITTDALRKILASVKPEEMVKQEEKEEQVKVKEEGKFPPPKIIPLGEMVGESDQQQIPGFADSRDVDQREGKLCSFGFINTDFRTGVCIDHGNQAVEDKDSCTGASNPFGFDLGSQDVDYRLQPRYEQPTPVRMAPSPPANYSFYMPRQHPPPSQRFEAPPLYNQTQGYAAYPYQQQQFPPPPPHQHQHHYSNQSFRPRGYWR</sequence>
<dbReference type="InterPro" id="IPR011011">
    <property type="entry name" value="Znf_FYVE_PHD"/>
</dbReference>
<dbReference type="EMBL" id="JBJKFK010000475">
    <property type="protein sequence ID" value="KAL3316833.1"/>
    <property type="molecule type" value="Genomic_DNA"/>
</dbReference>
<feature type="chain" id="PRO_5044805487" description="PHD-type domain-containing protein" evidence="8">
    <location>
        <begin position="30"/>
        <end position="1055"/>
    </location>
</feature>
<feature type="domain" description="PHD-type" evidence="9">
    <location>
        <begin position="154"/>
        <end position="208"/>
    </location>
</feature>
<organism evidence="10 11">
    <name type="scientific">Cichlidogyrus casuarinus</name>
    <dbReference type="NCBI Taxonomy" id="1844966"/>
    <lineage>
        <taxon>Eukaryota</taxon>
        <taxon>Metazoa</taxon>
        <taxon>Spiralia</taxon>
        <taxon>Lophotrochozoa</taxon>
        <taxon>Platyhelminthes</taxon>
        <taxon>Monogenea</taxon>
        <taxon>Monopisthocotylea</taxon>
        <taxon>Dactylogyridea</taxon>
        <taxon>Ancyrocephalidae</taxon>
        <taxon>Cichlidogyrus</taxon>
    </lineage>
</organism>
<keyword evidence="2" id="KW-0479">Metal-binding</keyword>
<feature type="compositionally biased region" description="Polar residues" evidence="7">
    <location>
        <begin position="382"/>
        <end position="399"/>
    </location>
</feature>
<dbReference type="PANTHER" id="PTHR46174:SF1">
    <property type="entry name" value="CXXC-TYPE ZINC FINGER PROTEIN 1"/>
    <property type="match status" value="1"/>
</dbReference>
<accession>A0ABD2QBE0</accession>
<dbReference type="SUPFAM" id="SSF160481">
    <property type="entry name" value="BRK domain-like"/>
    <property type="match status" value="1"/>
</dbReference>
<feature type="region of interest" description="Disordered" evidence="7">
    <location>
        <begin position="583"/>
        <end position="606"/>
    </location>
</feature>
<feature type="compositionally biased region" description="Basic and acidic residues" evidence="7">
    <location>
        <begin position="870"/>
        <end position="888"/>
    </location>
</feature>
<comment type="caution">
    <text evidence="10">The sequence shown here is derived from an EMBL/GenBank/DDBJ whole genome shotgun (WGS) entry which is preliminary data.</text>
</comment>
<dbReference type="Proteomes" id="UP001626550">
    <property type="component" value="Unassembled WGS sequence"/>
</dbReference>